<reference evidence="3 4" key="1">
    <citation type="journal article" date="2019" name="Int. J. Syst. Evol. Microbiol.">
        <title>Thermogemmatispora aurantia sp. nov. and Thermogemmatispora argillosa sp. nov., within the class Ktedonobacteria, and emended description of the genus Thermogemmatispora.</title>
        <authorList>
            <person name="Zheng Y."/>
            <person name="Wang C.M."/>
            <person name="Sakai Y."/>
            <person name="Abe K."/>
            <person name="Yokota A."/>
            <person name="Yabe S."/>
        </authorList>
    </citation>
    <scope>NUCLEOTIDE SEQUENCE [LARGE SCALE GENOMIC DNA]</scope>
    <source>
        <strain evidence="3 4">A1-2</strain>
    </source>
</reference>
<dbReference type="PROSITE" id="PS00893">
    <property type="entry name" value="NUDIX_BOX"/>
    <property type="match status" value="1"/>
</dbReference>
<comment type="caution">
    <text evidence="3">The sequence shown here is derived from an EMBL/GenBank/DDBJ whole genome shotgun (WGS) entry which is preliminary data.</text>
</comment>
<sequence length="176" mass="20169">MHMNAIKTALYTCLKRCVSYCFNLLNRLLGGKLPPFGSAAVVVEEQGRYLALLLPSGRAVFPGGFMTWREHPREAAEREGREETGLLLEADDLINFYSLVTADWQAMSTISFVYHARVRGGLLHPGMEGRPCWLTEEDLRQRMDSQSLRVLDDYLGYRQRRRDELSHVKTLVPLMH</sequence>
<dbReference type="PROSITE" id="PS51462">
    <property type="entry name" value="NUDIX"/>
    <property type="match status" value="1"/>
</dbReference>
<dbReference type="InterPro" id="IPR015797">
    <property type="entry name" value="NUDIX_hydrolase-like_dom_sf"/>
</dbReference>
<protein>
    <recommendedName>
        <fullName evidence="2">Nudix hydrolase domain-containing protein</fullName>
    </recommendedName>
</protein>
<evidence type="ECO:0000313" key="4">
    <source>
        <dbReference type="Proteomes" id="UP000334820"/>
    </source>
</evidence>
<gene>
    <name evidence="3" type="ORF">KTAU_20050</name>
</gene>
<feature type="domain" description="Nudix hydrolase" evidence="2">
    <location>
        <begin position="32"/>
        <end position="156"/>
    </location>
</feature>
<proteinExistence type="predicted"/>
<dbReference type="EMBL" id="BKZV01000002">
    <property type="protein sequence ID" value="GER83368.1"/>
    <property type="molecule type" value="Genomic_DNA"/>
</dbReference>
<dbReference type="Pfam" id="PF00293">
    <property type="entry name" value="NUDIX"/>
    <property type="match status" value="1"/>
</dbReference>
<keyword evidence="4" id="KW-1185">Reference proteome</keyword>
<dbReference type="InterPro" id="IPR000086">
    <property type="entry name" value="NUDIX_hydrolase_dom"/>
</dbReference>
<dbReference type="SUPFAM" id="SSF55811">
    <property type="entry name" value="Nudix"/>
    <property type="match status" value="1"/>
</dbReference>
<evidence type="ECO:0000259" key="2">
    <source>
        <dbReference type="PROSITE" id="PS51462"/>
    </source>
</evidence>
<dbReference type="GO" id="GO:0016787">
    <property type="term" value="F:hydrolase activity"/>
    <property type="evidence" value="ECO:0007669"/>
    <property type="project" value="UniProtKB-KW"/>
</dbReference>
<accession>A0A5J4K3R9</accession>
<dbReference type="Gene3D" id="3.90.79.10">
    <property type="entry name" value="Nucleoside Triphosphate Pyrophosphohydrolase"/>
    <property type="match status" value="1"/>
</dbReference>
<dbReference type="Proteomes" id="UP000334820">
    <property type="component" value="Unassembled WGS sequence"/>
</dbReference>
<evidence type="ECO:0000256" key="1">
    <source>
        <dbReference type="ARBA" id="ARBA00022801"/>
    </source>
</evidence>
<name>A0A5J4K3R9_9CHLR</name>
<keyword evidence="1" id="KW-0378">Hydrolase</keyword>
<organism evidence="3 4">
    <name type="scientific">Thermogemmatispora aurantia</name>
    <dbReference type="NCBI Taxonomy" id="2045279"/>
    <lineage>
        <taxon>Bacteria</taxon>
        <taxon>Bacillati</taxon>
        <taxon>Chloroflexota</taxon>
        <taxon>Ktedonobacteria</taxon>
        <taxon>Thermogemmatisporales</taxon>
        <taxon>Thermogemmatisporaceae</taxon>
        <taxon>Thermogemmatispora</taxon>
    </lineage>
</organism>
<evidence type="ECO:0000313" key="3">
    <source>
        <dbReference type="EMBL" id="GER83368.1"/>
    </source>
</evidence>
<dbReference type="InterPro" id="IPR020084">
    <property type="entry name" value="NUDIX_hydrolase_CS"/>
</dbReference>
<dbReference type="AlphaFoldDB" id="A0A5J4K3R9"/>